<protein>
    <submittedName>
        <fullName evidence="2">Right-handed parallel beta-helix repeat-containing protein</fullName>
    </submittedName>
</protein>
<keyword evidence="3" id="KW-1185">Reference proteome</keyword>
<dbReference type="InterPro" id="IPR011050">
    <property type="entry name" value="Pectin_lyase_fold/virulence"/>
</dbReference>
<dbReference type="Gene3D" id="2.160.20.10">
    <property type="entry name" value="Single-stranded right-handed beta-helix, Pectin lyase-like"/>
    <property type="match status" value="1"/>
</dbReference>
<proteinExistence type="predicted"/>
<keyword evidence="1" id="KW-0732">Signal</keyword>
<dbReference type="EMBL" id="JBHUHF010000001">
    <property type="protein sequence ID" value="MFD2025741.1"/>
    <property type="molecule type" value="Genomic_DNA"/>
</dbReference>
<sequence length="889" mass="94628">MTTTSRPTSRAGRPRSTARTLSALAAAAALGATALAPVASAAPQPTDRMVYVVPDEGARGAACIQQRPCSIERAQELVRREAAQGQRDITVELAGGTYRLDAPLELRAADGGRNGHTVTWAAAPGEQPVLSGATEVDGWSVHDEESGVYVAEVPAGIDSRQLYVEGVVAPRATLSLENSDVAVTPEGLRIVNPELEYLGDLQDAERMEFESLGDFTNRYSPVAGVDGDLITMDQPAWDNNTWGWDTFQNSFLAAPTYFLQNSLSFVDEVGEWYLDPGAGRLFYKPGEGVDPDELDIELPRLETLVSIGGTYDAPVSGLELRGLELTGTSWLGPSTYGYANQQNGTFIAEDYEFRPDDAFASCSRGCEAFERARFDAWYQEPAAVQVSAAAHVSLVENRFVNLGSTALGIGNDDNAHLTGVGLGASDITVAGNVFNEIAGHGIAVGGVRADAHHPGDPAMTNRDIVLENNTVNRVAVDYKDNSGILSTYVTNIDIIHNEVANVAYNGIDTGFGWGANDPGGSDEYERRGYYNWHPRYDTPTTLRDNTISGNLIRNTKARFADGGNLYNLSASPGTVVSENYLTRVSGVGLYLDEGTRYTTYERNVLDGTSPWVFTNAYSDGNGTNDNLLRNNWLNSGGAQIPNAEARNNRLVDNIRVDGTNWPAEARAVICAAGVAPEYRTALNANLFGLDGCTVDAPVRDGLLVTAEQVARSYTGQLGDSLGVAAAGADVWGGGDQRDDEYASVYRPAALTDGASVTARVDSLNDTDVWAKSGVMVRDDLTASGASTGYAVLAVAGRNGVVLQWDGNGDGYLERAQAAAEVDTFRPVWVRLSRSGDQLSGSYSYDGVNFVPVGAPITLPAAAPQDAGVFSSSHDRGRAAVNVFSDLSVG</sequence>
<dbReference type="PANTHER" id="PTHR36453">
    <property type="entry name" value="SECRETED PROTEIN-RELATED"/>
    <property type="match status" value="1"/>
</dbReference>
<dbReference type="InterPro" id="IPR012334">
    <property type="entry name" value="Pectin_lyas_fold"/>
</dbReference>
<feature type="chain" id="PRO_5045615580" evidence="1">
    <location>
        <begin position="42"/>
        <end position="889"/>
    </location>
</feature>
<name>A0ABW4V4M3_9MICO</name>
<dbReference type="InterPro" id="IPR006626">
    <property type="entry name" value="PbH1"/>
</dbReference>
<dbReference type="RefSeq" id="WP_377197618.1">
    <property type="nucleotide sequence ID" value="NZ_JBHUHF010000001.1"/>
</dbReference>
<gene>
    <name evidence="2" type="ORF">ACFSL2_09470</name>
</gene>
<dbReference type="SUPFAM" id="SSF51126">
    <property type="entry name" value="Pectin lyase-like"/>
    <property type="match status" value="1"/>
</dbReference>
<dbReference type="Gene3D" id="2.60.120.200">
    <property type="match status" value="1"/>
</dbReference>
<dbReference type="Proteomes" id="UP001597338">
    <property type="component" value="Unassembled WGS sequence"/>
</dbReference>
<feature type="signal peptide" evidence="1">
    <location>
        <begin position="1"/>
        <end position="41"/>
    </location>
</feature>
<evidence type="ECO:0000256" key="1">
    <source>
        <dbReference type="SAM" id="SignalP"/>
    </source>
</evidence>
<comment type="caution">
    <text evidence="2">The sequence shown here is derived from an EMBL/GenBank/DDBJ whole genome shotgun (WGS) entry which is preliminary data.</text>
</comment>
<organism evidence="2 3">
    <name type="scientific">Promicromonospora aerolata</name>
    <dbReference type="NCBI Taxonomy" id="195749"/>
    <lineage>
        <taxon>Bacteria</taxon>
        <taxon>Bacillati</taxon>
        <taxon>Actinomycetota</taxon>
        <taxon>Actinomycetes</taxon>
        <taxon>Micrococcales</taxon>
        <taxon>Promicromonosporaceae</taxon>
        <taxon>Promicromonospora</taxon>
    </lineage>
</organism>
<dbReference type="SMART" id="SM00710">
    <property type="entry name" value="PbH1"/>
    <property type="match status" value="7"/>
</dbReference>
<reference evidence="3" key="1">
    <citation type="journal article" date="2019" name="Int. J. Syst. Evol. Microbiol.">
        <title>The Global Catalogue of Microorganisms (GCM) 10K type strain sequencing project: providing services to taxonomists for standard genome sequencing and annotation.</title>
        <authorList>
            <consortium name="The Broad Institute Genomics Platform"/>
            <consortium name="The Broad Institute Genome Sequencing Center for Infectious Disease"/>
            <person name="Wu L."/>
            <person name="Ma J."/>
        </authorList>
    </citation>
    <scope>NUCLEOTIDE SEQUENCE [LARGE SCALE GENOMIC DNA]</scope>
    <source>
        <strain evidence="3">CCM 7043</strain>
    </source>
</reference>
<evidence type="ECO:0000313" key="3">
    <source>
        <dbReference type="Proteomes" id="UP001597338"/>
    </source>
</evidence>
<evidence type="ECO:0000313" key="2">
    <source>
        <dbReference type="EMBL" id="MFD2025741.1"/>
    </source>
</evidence>
<accession>A0ABW4V4M3</accession>
<dbReference type="PANTHER" id="PTHR36453:SF1">
    <property type="entry name" value="RIGHT HANDED BETA HELIX DOMAIN-CONTAINING PROTEIN"/>
    <property type="match status" value="1"/>
</dbReference>